<comment type="caution">
    <text evidence="1">The sequence shown here is derived from an EMBL/GenBank/DDBJ whole genome shotgun (WGS) entry which is preliminary data.</text>
</comment>
<organism evidence="1 2">
    <name type="scientific">Ceratodon purpureus</name>
    <name type="common">Fire moss</name>
    <name type="synonym">Dicranum purpureum</name>
    <dbReference type="NCBI Taxonomy" id="3225"/>
    <lineage>
        <taxon>Eukaryota</taxon>
        <taxon>Viridiplantae</taxon>
        <taxon>Streptophyta</taxon>
        <taxon>Embryophyta</taxon>
        <taxon>Bryophyta</taxon>
        <taxon>Bryophytina</taxon>
        <taxon>Bryopsida</taxon>
        <taxon>Dicranidae</taxon>
        <taxon>Pseudoditrichales</taxon>
        <taxon>Ditrichaceae</taxon>
        <taxon>Ceratodon</taxon>
    </lineage>
</organism>
<dbReference type="EMBL" id="CM026423">
    <property type="protein sequence ID" value="KAG0581762.1"/>
    <property type="molecule type" value="Genomic_DNA"/>
</dbReference>
<accession>A0A8T0IEF4</accession>
<protein>
    <submittedName>
        <fullName evidence="1">Uncharacterized protein</fullName>
    </submittedName>
</protein>
<reference evidence="1" key="1">
    <citation type="submission" date="2020-06" db="EMBL/GenBank/DDBJ databases">
        <title>WGS assembly of Ceratodon purpureus strain R40.</title>
        <authorList>
            <person name="Carey S.B."/>
            <person name="Jenkins J."/>
            <person name="Shu S."/>
            <person name="Lovell J.T."/>
            <person name="Sreedasyam A."/>
            <person name="Maumus F."/>
            <person name="Tiley G.P."/>
            <person name="Fernandez-Pozo N."/>
            <person name="Barry K."/>
            <person name="Chen C."/>
            <person name="Wang M."/>
            <person name="Lipzen A."/>
            <person name="Daum C."/>
            <person name="Saski C.A."/>
            <person name="Payton A.C."/>
            <person name="Mcbreen J.C."/>
            <person name="Conrad R.E."/>
            <person name="Kollar L.M."/>
            <person name="Olsson S."/>
            <person name="Huttunen S."/>
            <person name="Landis J.B."/>
            <person name="Wickett N.J."/>
            <person name="Johnson M.G."/>
            <person name="Rensing S.A."/>
            <person name="Grimwood J."/>
            <person name="Schmutz J."/>
            <person name="Mcdaniel S.F."/>
        </authorList>
    </citation>
    <scope>NUCLEOTIDE SEQUENCE</scope>
    <source>
        <strain evidence="1">R40</strain>
    </source>
</reference>
<keyword evidence="2" id="KW-1185">Reference proteome</keyword>
<gene>
    <name evidence="1" type="ORF">KC19_3G007000</name>
</gene>
<sequence length="121" mass="13379">MTKLFPFTIIATRSATTLTSHHITHSRAVWSPPSVTDHQNRIIELSVFSLESRGFHLSPSLPCCSFSHFHRKREIGITANFEVGQLGHPPIQGFLSGEEVKSLTFKFSSLQLLFLACGAGV</sequence>
<name>A0A8T0IEF4_CERPU</name>
<evidence type="ECO:0000313" key="1">
    <source>
        <dbReference type="EMBL" id="KAG0581762.1"/>
    </source>
</evidence>
<dbReference type="AlphaFoldDB" id="A0A8T0IEF4"/>
<dbReference type="Proteomes" id="UP000822688">
    <property type="component" value="Chromosome 3"/>
</dbReference>
<evidence type="ECO:0000313" key="2">
    <source>
        <dbReference type="Proteomes" id="UP000822688"/>
    </source>
</evidence>
<proteinExistence type="predicted"/>